<feature type="transmembrane region" description="Helical" evidence="5">
    <location>
        <begin position="54"/>
        <end position="80"/>
    </location>
</feature>
<name>X0YHN3_9ZZZZ</name>
<dbReference type="Pfam" id="PF00146">
    <property type="entry name" value="NADHdh"/>
    <property type="match status" value="1"/>
</dbReference>
<dbReference type="InterPro" id="IPR052561">
    <property type="entry name" value="ComplexI_Subunit1"/>
</dbReference>
<evidence type="ECO:0008006" key="7">
    <source>
        <dbReference type="Google" id="ProtNLM"/>
    </source>
</evidence>
<evidence type="ECO:0000256" key="4">
    <source>
        <dbReference type="ARBA" id="ARBA00023136"/>
    </source>
</evidence>
<reference evidence="6" key="1">
    <citation type="journal article" date="2014" name="Front. Microbiol.">
        <title>High frequency of phylogenetically diverse reductive dehalogenase-homologous genes in deep subseafloor sedimentary metagenomes.</title>
        <authorList>
            <person name="Kawai M."/>
            <person name="Futagami T."/>
            <person name="Toyoda A."/>
            <person name="Takaki Y."/>
            <person name="Nishi S."/>
            <person name="Hori S."/>
            <person name="Arai W."/>
            <person name="Tsubouchi T."/>
            <person name="Morono Y."/>
            <person name="Uchiyama I."/>
            <person name="Ito T."/>
            <person name="Fujiyama A."/>
            <person name="Inagaki F."/>
            <person name="Takami H."/>
        </authorList>
    </citation>
    <scope>NUCLEOTIDE SEQUENCE</scope>
    <source>
        <strain evidence="6">Expedition CK06-06</strain>
    </source>
</reference>
<evidence type="ECO:0000256" key="5">
    <source>
        <dbReference type="SAM" id="Phobius"/>
    </source>
</evidence>
<feature type="transmembrane region" description="Helical" evidence="5">
    <location>
        <begin position="20"/>
        <end position="42"/>
    </location>
</feature>
<feature type="non-terminal residue" evidence="6">
    <location>
        <position position="1"/>
    </location>
</feature>
<feature type="transmembrane region" description="Helical" evidence="5">
    <location>
        <begin position="92"/>
        <end position="111"/>
    </location>
</feature>
<keyword evidence="2 5" id="KW-0812">Transmembrane</keyword>
<evidence type="ECO:0000256" key="1">
    <source>
        <dbReference type="ARBA" id="ARBA00004141"/>
    </source>
</evidence>
<protein>
    <recommendedName>
        <fullName evidence="7">NADH-quinone oxidoreductase subunit H</fullName>
    </recommendedName>
</protein>
<accession>X0YHN3</accession>
<feature type="transmembrane region" description="Helical" evidence="5">
    <location>
        <begin position="131"/>
        <end position="150"/>
    </location>
</feature>
<gene>
    <name evidence="6" type="ORF">S01H1_78571</name>
</gene>
<evidence type="ECO:0000313" key="6">
    <source>
        <dbReference type="EMBL" id="GAG46707.1"/>
    </source>
</evidence>
<sequence length="230" mass="24601">DIVKLFTKENIVPENAIPWIFNLVPLVGLVATISILLYLPLGGFPPVLSQNGDLILILYLLIIPSLAMVVGGFSSGSPYAVVGAQREMATMIAYEFPLAIIIISIATRLVQNGGVNVFALSTIASTPVWNIVGPLGFIGLVILLLVLLIVTPAELSKIPFDSPEAETEIAGGLLVEYSGRNLAMFYLTDGVKTVAMASIIVALFFPYAISGLFGLESYFAYAADIIFYLV</sequence>
<proteinExistence type="predicted"/>
<dbReference type="EMBL" id="BARS01052889">
    <property type="protein sequence ID" value="GAG46707.1"/>
    <property type="molecule type" value="Genomic_DNA"/>
</dbReference>
<keyword evidence="4 5" id="KW-0472">Membrane</keyword>
<dbReference type="AlphaFoldDB" id="X0YHN3"/>
<comment type="subcellular location">
    <subcellularLocation>
        <location evidence="1">Membrane</location>
        <topology evidence="1">Multi-pass membrane protein</topology>
    </subcellularLocation>
</comment>
<organism evidence="6">
    <name type="scientific">marine sediment metagenome</name>
    <dbReference type="NCBI Taxonomy" id="412755"/>
    <lineage>
        <taxon>unclassified sequences</taxon>
        <taxon>metagenomes</taxon>
        <taxon>ecological metagenomes</taxon>
    </lineage>
</organism>
<feature type="non-terminal residue" evidence="6">
    <location>
        <position position="230"/>
    </location>
</feature>
<dbReference type="GO" id="GO:0005886">
    <property type="term" value="C:plasma membrane"/>
    <property type="evidence" value="ECO:0007669"/>
    <property type="project" value="TreeGrafter"/>
</dbReference>
<evidence type="ECO:0000256" key="3">
    <source>
        <dbReference type="ARBA" id="ARBA00022989"/>
    </source>
</evidence>
<feature type="transmembrane region" description="Helical" evidence="5">
    <location>
        <begin position="190"/>
        <end position="209"/>
    </location>
</feature>
<dbReference type="PANTHER" id="PTHR43359">
    <property type="entry name" value="FORMATE HYDROGENLYASE SUBUNIT 4"/>
    <property type="match status" value="1"/>
</dbReference>
<comment type="caution">
    <text evidence="6">The sequence shown here is derived from an EMBL/GenBank/DDBJ whole genome shotgun (WGS) entry which is preliminary data.</text>
</comment>
<dbReference type="InterPro" id="IPR001694">
    <property type="entry name" value="NADH_UbQ_OxRdtase_su1/FPO"/>
</dbReference>
<dbReference type="PANTHER" id="PTHR43359:SF1">
    <property type="entry name" value="FORMATE HYDROGENLYASE SUBUNIT 4-RELATED"/>
    <property type="match status" value="1"/>
</dbReference>
<keyword evidence="3 5" id="KW-1133">Transmembrane helix</keyword>
<evidence type="ECO:0000256" key="2">
    <source>
        <dbReference type="ARBA" id="ARBA00022692"/>
    </source>
</evidence>